<dbReference type="GO" id="GO:0097351">
    <property type="term" value="F:toxin sequestering activity"/>
    <property type="evidence" value="ECO:0007669"/>
    <property type="project" value="InterPro"/>
</dbReference>
<evidence type="ECO:0000313" key="1">
    <source>
        <dbReference type="EMBL" id="SET71187.1"/>
    </source>
</evidence>
<keyword evidence="2" id="KW-1185">Reference proteome</keyword>
<dbReference type="EMBL" id="FOHK01000012">
    <property type="protein sequence ID" value="SET71187.1"/>
    <property type="molecule type" value="Genomic_DNA"/>
</dbReference>
<dbReference type="Proteomes" id="UP000199308">
    <property type="component" value="Unassembled WGS sequence"/>
</dbReference>
<sequence length="108" mass="11899">MAEILYAEATLTERYQNTVPAAVRKALHLEKGDKVRYAVSDTGEVKLSRADSEQADPVIGQFLSFLADDMQNHPDRLQAVTPALRGRIDALVGDMDVDLDAPLSEEDE</sequence>
<dbReference type="OrthoDB" id="426345at2"/>
<dbReference type="Gene3D" id="2.10.260.10">
    <property type="match status" value="1"/>
</dbReference>
<evidence type="ECO:0000313" key="2">
    <source>
        <dbReference type="Proteomes" id="UP000199308"/>
    </source>
</evidence>
<gene>
    <name evidence="1" type="ORF">SAMN05660429_02468</name>
</gene>
<dbReference type="RefSeq" id="WP_093330938.1">
    <property type="nucleotide sequence ID" value="NZ_AP027363.1"/>
</dbReference>
<accession>A0A1I0GJJ5</accession>
<dbReference type="AlphaFoldDB" id="A0A1I0GJJ5"/>
<dbReference type="STRING" id="349064.SAMN05660429_02468"/>
<dbReference type="GO" id="GO:0001558">
    <property type="term" value="P:regulation of cell growth"/>
    <property type="evidence" value="ECO:0007669"/>
    <property type="project" value="InterPro"/>
</dbReference>
<dbReference type="Pfam" id="PF15937">
    <property type="entry name" value="PrlF_antitoxin"/>
    <property type="match status" value="1"/>
</dbReference>
<dbReference type="InterPro" id="IPR031848">
    <property type="entry name" value="PrlF_antitoxin"/>
</dbReference>
<organism evidence="1 2">
    <name type="scientific">Thalassotalea agarivorans</name>
    <name type="common">Thalassomonas agarivorans</name>
    <dbReference type="NCBI Taxonomy" id="349064"/>
    <lineage>
        <taxon>Bacteria</taxon>
        <taxon>Pseudomonadati</taxon>
        <taxon>Pseudomonadota</taxon>
        <taxon>Gammaproteobacteria</taxon>
        <taxon>Alteromonadales</taxon>
        <taxon>Colwelliaceae</taxon>
        <taxon>Thalassotalea</taxon>
    </lineage>
</organism>
<proteinExistence type="predicted"/>
<dbReference type="NCBIfam" id="NF007429">
    <property type="entry name" value="PRK09974.1"/>
    <property type="match status" value="1"/>
</dbReference>
<name>A0A1I0GJJ5_THASX</name>
<protein>
    <submittedName>
        <fullName evidence="1">Antitoxin PrlF</fullName>
    </submittedName>
</protein>
<dbReference type="InterPro" id="IPR037914">
    <property type="entry name" value="SpoVT-AbrB_sf"/>
</dbReference>
<reference evidence="1 2" key="1">
    <citation type="submission" date="2016-10" db="EMBL/GenBank/DDBJ databases">
        <authorList>
            <person name="de Groot N.N."/>
        </authorList>
    </citation>
    <scope>NUCLEOTIDE SEQUENCE [LARGE SCALE GENOMIC DNA]</scope>
    <source>
        <strain evidence="1 2">DSM 19706</strain>
    </source>
</reference>
<dbReference type="SUPFAM" id="SSF89447">
    <property type="entry name" value="AbrB/MazE/MraZ-like"/>
    <property type="match status" value="1"/>
</dbReference>
<dbReference type="GO" id="GO:0003700">
    <property type="term" value="F:DNA-binding transcription factor activity"/>
    <property type="evidence" value="ECO:0007669"/>
    <property type="project" value="InterPro"/>
</dbReference>